<dbReference type="InterPro" id="IPR006595">
    <property type="entry name" value="CTLH_C"/>
</dbReference>
<dbReference type="InterPro" id="IPR006594">
    <property type="entry name" value="LisH"/>
</dbReference>
<evidence type="ECO:0000256" key="6">
    <source>
        <dbReference type="SAM" id="Coils"/>
    </source>
</evidence>
<dbReference type="Pfam" id="PF00956">
    <property type="entry name" value="NAP"/>
    <property type="match status" value="1"/>
</dbReference>
<feature type="compositionally biased region" description="Low complexity" evidence="7">
    <location>
        <begin position="1006"/>
        <end position="1029"/>
    </location>
</feature>
<dbReference type="Gene3D" id="3.20.20.80">
    <property type="entry name" value="Glycosidases"/>
    <property type="match status" value="1"/>
</dbReference>
<dbReference type="InterPro" id="IPR001360">
    <property type="entry name" value="Glyco_hydro_1"/>
</dbReference>
<dbReference type="SUPFAM" id="SSF143113">
    <property type="entry name" value="NAP-like"/>
    <property type="match status" value="1"/>
</dbReference>
<dbReference type="Pfam" id="PF00232">
    <property type="entry name" value="Glyco_hydro_1"/>
    <property type="match status" value="1"/>
</dbReference>
<dbReference type="PANTHER" id="PTHR22838:SF0">
    <property type="entry name" value="WD REPEAT-CONTAINING PROTEIN 26"/>
    <property type="match status" value="1"/>
</dbReference>
<dbReference type="PANTHER" id="PTHR22838">
    <property type="entry name" value="WD REPEAT PROTEIN 26-RELATED"/>
    <property type="match status" value="1"/>
</dbReference>
<dbReference type="InterPro" id="IPR017853">
    <property type="entry name" value="GH"/>
</dbReference>
<dbReference type="InterPro" id="IPR051350">
    <property type="entry name" value="WD_repeat-ST_regulator"/>
</dbReference>
<dbReference type="CDD" id="cd00200">
    <property type="entry name" value="WD40"/>
    <property type="match status" value="1"/>
</dbReference>
<feature type="compositionally biased region" description="Polar residues" evidence="7">
    <location>
        <begin position="1030"/>
        <end position="1046"/>
    </location>
</feature>
<evidence type="ECO:0000256" key="4">
    <source>
        <dbReference type="ARBA" id="ARBA00022737"/>
    </source>
</evidence>
<protein>
    <submittedName>
        <fullName evidence="9">Glycoside hydrolase family 1 protein</fullName>
    </submittedName>
</protein>
<dbReference type="GO" id="GO:0043161">
    <property type="term" value="P:proteasome-mediated ubiquitin-dependent protein catabolic process"/>
    <property type="evidence" value="ECO:0007669"/>
    <property type="project" value="TreeGrafter"/>
</dbReference>
<comment type="similarity">
    <text evidence="2">Belongs to the nucleosome assembly protein (NAP) family.</text>
</comment>
<proteinExistence type="inferred from homology"/>
<dbReference type="Pfam" id="PF00400">
    <property type="entry name" value="WD40"/>
    <property type="match status" value="4"/>
</dbReference>
<feature type="compositionally biased region" description="Polar residues" evidence="7">
    <location>
        <begin position="1098"/>
        <end position="1115"/>
    </location>
</feature>
<dbReference type="PROSITE" id="PS50082">
    <property type="entry name" value="WD_REPEATS_2"/>
    <property type="match status" value="2"/>
</dbReference>
<keyword evidence="4" id="KW-0677">Repeat</keyword>
<keyword evidence="9" id="KW-0378">Hydrolase</keyword>
<dbReference type="GO" id="GO:0004553">
    <property type="term" value="F:hydrolase activity, hydrolyzing O-glycosyl compounds"/>
    <property type="evidence" value="ECO:0007669"/>
    <property type="project" value="InterPro"/>
</dbReference>
<dbReference type="EMBL" id="JAAABM010000002">
    <property type="protein sequence ID" value="KAF7680536.1"/>
    <property type="molecule type" value="Genomic_DNA"/>
</dbReference>
<feature type="region of interest" description="Disordered" evidence="7">
    <location>
        <begin position="223"/>
        <end position="252"/>
    </location>
</feature>
<dbReference type="InterPro" id="IPR002164">
    <property type="entry name" value="NAP_family"/>
</dbReference>
<dbReference type="Gene3D" id="2.130.10.10">
    <property type="entry name" value="YVTN repeat-like/Quinoprotein amine dehydrogenase"/>
    <property type="match status" value="1"/>
</dbReference>
<dbReference type="PROSITE" id="PS50897">
    <property type="entry name" value="CTLH"/>
    <property type="match status" value="1"/>
</dbReference>
<comment type="function">
    <text evidence="1">Involved in the proteasome-dependent degradation of fructose-1,6-bisphosphatase.</text>
</comment>
<evidence type="ECO:0000256" key="7">
    <source>
        <dbReference type="SAM" id="MobiDB-lite"/>
    </source>
</evidence>
<dbReference type="GO" id="GO:0006334">
    <property type="term" value="P:nucleosome assembly"/>
    <property type="evidence" value="ECO:0007669"/>
    <property type="project" value="InterPro"/>
</dbReference>
<dbReference type="Pfam" id="PF23627">
    <property type="entry name" value="LisH_WDR26"/>
    <property type="match status" value="1"/>
</dbReference>
<dbReference type="GO" id="GO:0034657">
    <property type="term" value="C:GID complex"/>
    <property type="evidence" value="ECO:0007669"/>
    <property type="project" value="TreeGrafter"/>
</dbReference>
<feature type="repeat" description="WD" evidence="5">
    <location>
        <begin position="1655"/>
        <end position="1688"/>
    </location>
</feature>
<dbReference type="GO" id="GO:0005975">
    <property type="term" value="P:carbohydrate metabolic process"/>
    <property type="evidence" value="ECO:0007669"/>
    <property type="project" value="InterPro"/>
</dbReference>
<evidence type="ECO:0000256" key="2">
    <source>
        <dbReference type="ARBA" id="ARBA00009947"/>
    </source>
</evidence>
<feature type="compositionally biased region" description="Acidic residues" evidence="7">
    <location>
        <begin position="238"/>
        <end position="248"/>
    </location>
</feature>
<feature type="compositionally biased region" description="Basic and acidic residues" evidence="7">
    <location>
        <begin position="223"/>
        <end position="237"/>
    </location>
</feature>
<dbReference type="InterPro" id="IPR037231">
    <property type="entry name" value="NAP-like_sf"/>
</dbReference>
<feature type="repeat" description="WD" evidence="5">
    <location>
        <begin position="1397"/>
        <end position="1438"/>
    </location>
</feature>
<gene>
    <name evidence="9" type="ORF">GT037_002187</name>
</gene>
<evidence type="ECO:0000259" key="8">
    <source>
        <dbReference type="PROSITE" id="PS50897"/>
    </source>
</evidence>
<keyword evidence="3 5" id="KW-0853">WD repeat</keyword>
<feature type="compositionally biased region" description="Polar residues" evidence="7">
    <location>
        <begin position="1124"/>
        <end position="1140"/>
    </location>
</feature>
<reference evidence="9" key="1">
    <citation type="submission" date="2020-01" db="EMBL/GenBank/DDBJ databases">
        <authorList>
            <person name="Feng Z.H.Z."/>
        </authorList>
    </citation>
    <scope>NUCLEOTIDE SEQUENCE</scope>
    <source>
        <strain evidence="9">CBS107.38</strain>
    </source>
</reference>
<accession>A0A8H7EIW4</accession>
<dbReference type="SUPFAM" id="SSF50978">
    <property type="entry name" value="WD40 repeat-like"/>
    <property type="match status" value="1"/>
</dbReference>
<feature type="domain" description="CTLH" evidence="8">
    <location>
        <begin position="1198"/>
        <end position="1282"/>
    </location>
</feature>
<dbReference type="RefSeq" id="XP_038790526.1">
    <property type="nucleotide sequence ID" value="XM_038927234.1"/>
</dbReference>
<dbReference type="PRINTS" id="PR00131">
    <property type="entry name" value="GLHYDRLASE1"/>
</dbReference>
<dbReference type="SUPFAM" id="SSF51445">
    <property type="entry name" value="(Trans)glycosidases"/>
    <property type="match status" value="1"/>
</dbReference>
<dbReference type="GeneID" id="62200412"/>
<dbReference type="InterPro" id="IPR015943">
    <property type="entry name" value="WD40/YVTN_repeat-like_dom_sf"/>
</dbReference>
<dbReference type="Proteomes" id="UP000596902">
    <property type="component" value="Unassembled WGS sequence"/>
</dbReference>
<keyword evidence="10" id="KW-1185">Reference proteome</keyword>
<evidence type="ECO:0000256" key="3">
    <source>
        <dbReference type="ARBA" id="ARBA00022574"/>
    </source>
</evidence>
<comment type="caution">
    <text evidence="9">The sequence shown here is derived from an EMBL/GenBank/DDBJ whole genome shotgun (WGS) entry which is preliminary data.</text>
</comment>
<evidence type="ECO:0000313" key="10">
    <source>
        <dbReference type="Proteomes" id="UP000596902"/>
    </source>
</evidence>
<name>A0A8H7EIW4_9PLEO</name>
<dbReference type="InterPro" id="IPR001680">
    <property type="entry name" value="WD40_rpt"/>
</dbReference>
<evidence type="ECO:0000313" key="9">
    <source>
        <dbReference type="EMBL" id="KAF7680536.1"/>
    </source>
</evidence>
<dbReference type="InterPro" id="IPR033132">
    <property type="entry name" value="GH_1_N_CS"/>
</dbReference>
<feature type="region of interest" description="Disordered" evidence="7">
    <location>
        <begin position="994"/>
        <end position="1152"/>
    </location>
</feature>
<dbReference type="Gene3D" id="3.30.1120.90">
    <property type="entry name" value="Nucleosome assembly protein"/>
    <property type="match status" value="1"/>
</dbReference>
<organism evidence="9 10">
    <name type="scientific">Alternaria burnsii</name>
    <dbReference type="NCBI Taxonomy" id="1187904"/>
    <lineage>
        <taxon>Eukaryota</taxon>
        <taxon>Fungi</taxon>
        <taxon>Dikarya</taxon>
        <taxon>Ascomycota</taxon>
        <taxon>Pezizomycotina</taxon>
        <taxon>Dothideomycetes</taxon>
        <taxon>Pleosporomycetidae</taxon>
        <taxon>Pleosporales</taxon>
        <taxon>Pleosporineae</taxon>
        <taxon>Pleosporaceae</taxon>
        <taxon>Alternaria</taxon>
        <taxon>Alternaria sect. Alternaria</taxon>
    </lineage>
</organism>
<feature type="region of interest" description="Disordered" evidence="7">
    <location>
        <begin position="1225"/>
        <end position="1251"/>
    </location>
</feature>
<keyword evidence="6" id="KW-0175">Coiled coil</keyword>
<evidence type="ECO:0000256" key="1">
    <source>
        <dbReference type="ARBA" id="ARBA00002343"/>
    </source>
</evidence>
<evidence type="ECO:0000256" key="5">
    <source>
        <dbReference type="PROSITE-ProRule" id="PRU00221"/>
    </source>
</evidence>
<dbReference type="PROSITE" id="PS50294">
    <property type="entry name" value="WD_REPEATS_REGION"/>
    <property type="match status" value="1"/>
</dbReference>
<dbReference type="InterPro" id="IPR036322">
    <property type="entry name" value="WD40_repeat_dom_sf"/>
</dbReference>
<dbReference type="PROSITE" id="PS00653">
    <property type="entry name" value="GLYCOSYL_HYDROL_F1_2"/>
    <property type="match status" value="1"/>
</dbReference>
<dbReference type="GO" id="GO:0005634">
    <property type="term" value="C:nucleus"/>
    <property type="evidence" value="ECO:0007669"/>
    <property type="project" value="InterPro"/>
</dbReference>
<feature type="compositionally biased region" description="Basic and acidic residues" evidence="7">
    <location>
        <begin position="1086"/>
        <end position="1097"/>
    </location>
</feature>
<reference evidence="9" key="2">
    <citation type="submission" date="2020-08" db="EMBL/GenBank/DDBJ databases">
        <title>Draft Genome Sequence of Cumin Blight Pathogen Alternaria burnsii.</title>
        <authorList>
            <person name="Feng Z."/>
        </authorList>
    </citation>
    <scope>NUCLEOTIDE SEQUENCE</scope>
    <source>
        <strain evidence="9">CBS107.38</strain>
    </source>
</reference>
<dbReference type="PROSITE" id="PS50896">
    <property type="entry name" value="LISH"/>
    <property type="match status" value="1"/>
</dbReference>
<sequence length="1707" mass="190587">MTEEISARFEELAALEHEFEDVEEEIIRQAEALQSPLYQKRAEFIKKIPHFWSLVFEQAPPEIDNFFQPTDSKVFAECLETFEVSRFELNDPNGSPRSFSFKFGFADNEYFEDKVLEKKFWFRKTKDWQGLVSEPVKINWKKGKDLTAGLTDAAYKLGETRKKITTDTAKGAAFEKEVLTDEYQDLAKKIETATDASVSFFGLFAFVSGYRWVSAEESAQASKEEKERFEKIRRGEKVDDEDDEEEENPRDFQEIEVFPGGDEVATIIAEDMWQNAIKYYKSTFDEEEDDEDLSDLDVMDASDDDQDDDQEPVDIRALLLAIDQRWTLLDPTVHYIGRTTIFSSICLRGSMHAELKFPGNVHLPKRMVPERSMSARRSMKLSGMIRIGLVEVLPLIRILKMDQLLPLFGLLMLFTPVGAQSNGTATISYALPAGYTTASFNASAQPTAYNRTDFSPNALASLWDMVGPIVTGPITTTVTPTPEPTAYPQPDPQYYHALVGSGYPEAQGLKLPENFQWGFSSSAYQIEGAAKDQGKGPSIWDLLAHRVPNFVADNTTGDVVDQHYYLYKQDFARLASLGVKAFSPSFSWPRFFPFGHGPVNEEAIAHYDDVIATMHENGIHPAVTLFHWDTPLAIFNEYGAWTDRRVIDDFFNYAKFVITRYDAYVDEWFTINEPQYCNWQYAGYPAGEYYPAPNGVTGGNEARFLCGHHTLLAHAKVSKWYHEEFKGRGRITFKNSGNYYEANSTKPEDEVARQRNFDFSIGWFGGPWTDGDYPQSLKDTLGDLLPEFTQEEKDMIKGSCDFYAIDPYSSFLAFEVDGGLESCTSNRSHPAFPDCAGSASVAPNGFPIGPAADPAMSWFYSAPAGVRRYLKHITQVLFPSIPDIVVSEFGFAEPFEGQWSNLNSALWDLKRADYFQQYLDNILLSIHEDGVNVTGAWGWSILDNFEWALGTSVRFGVQYVNYTSLERTPKASLFQFLNWFKEHEAAFVLADETAPNSPSPIASDRPSTPNSPASSSPIISAPPNQAAPSTRSSYQAHATTIPSEHTTAGKRRHSFSGSDEAEEEPLTSGPRGSLSRHISKRRRRQDGKMRLDNDHSKSSQSPSRNFANGSSQASAPRSPLAKGTNGSTHSRNESNGSYTNGGPVANGGTVPATFFGHDREEVTRILIQSLTDLGYHSAAGALCKESGFQLEGPTVAAFRTSVLNGDWEEAEELLFGSSTFDSGGGVGLDPPYGKPWGKSRSRPNSQRSAGLTLAEGANREVMLFCLKQQKYLELLEQRDLSKALAVLRQELTPLHQDVGRLHALSALMMCQSAEDLRNQAQWDGAHGDSRMHLLSDLSRSISPSIMIPEHRLSVLLDEVKDSWIANCLYHNTAASPSLYLDHNCERDDFPTKAVLDLRHHKDEVWFLQYSNDGTKLASSSKDKTIIIYETNTYKVLHQLDEHQESGIAYLAWSPDDTKIITCCSQPENSARIWDVKTGMCIQCISDFTYPCTTAAWDPSGSRVIIGSQDDSMGCGVWNLDGQLKHNFCDDGKLRVNDLAVSADGQRLVVITESSIVVFDFASYEKIAEFQLDDTKLTSVTISQDSRHMLVSMSPNQIKLMEIDTGDVIQRFEAHVQKQFIIRSVFGGADENFVVSGSEDSRIYIWRSNGLLIEALDAHPGCVNSVAWHPKDPTTFASAGDDHRVKIWKPVSASPMPSGSGSSNGYGR</sequence>
<feature type="coiled-coil region" evidence="6">
    <location>
        <begin position="5"/>
        <end position="32"/>
    </location>
</feature>
<dbReference type="SMART" id="SM00320">
    <property type="entry name" value="WD40"/>
    <property type="match status" value="7"/>
</dbReference>